<dbReference type="GeneID" id="110796859"/>
<dbReference type="InterPro" id="IPR009249">
    <property type="entry name" value="Ferredoxin-dep_bilin_Rdtase"/>
</dbReference>
<comment type="similarity">
    <text evidence="1">Belongs to the HY2 family.</text>
</comment>
<dbReference type="Gene3D" id="3.40.1500.20">
    <property type="match status" value="1"/>
</dbReference>
<dbReference type="Pfam" id="PF05996">
    <property type="entry name" value="Fe_bilin_red"/>
    <property type="match status" value="1"/>
</dbReference>
<gene>
    <name evidence="4" type="primary">LOC110796859</name>
</gene>
<dbReference type="PANTHER" id="PTHR34557">
    <property type="entry name" value="PHYTOCHROMOBILIN:FERREDOXIN OXIDOREDUCTASE, CHLOROPLASTIC"/>
    <property type="match status" value="1"/>
</dbReference>
<evidence type="ECO:0000256" key="2">
    <source>
        <dbReference type="ARBA" id="ARBA00023002"/>
    </source>
</evidence>
<accession>A0ABM3RUZ9</accession>
<organism evidence="3 4">
    <name type="scientific">Spinacia oleracea</name>
    <name type="common">Spinach</name>
    <dbReference type="NCBI Taxonomy" id="3562"/>
    <lineage>
        <taxon>Eukaryota</taxon>
        <taxon>Viridiplantae</taxon>
        <taxon>Streptophyta</taxon>
        <taxon>Embryophyta</taxon>
        <taxon>Tracheophyta</taxon>
        <taxon>Spermatophyta</taxon>
        <taxon>Magnoliopsida</taxon>
        <taxon>eudicotyledons</taxon>
        <taxon>Gunneridae</taxon>
        <taxon>Pentapetalae</taxon>
        <taxon>Caryophyllales</taxon>
        <taxon>Chenopodiaceae</taxon>
        <taxon>Chenopodioideae</taxon>
        <taxon>Anserineae</taxon>
        <taxon>Spinacia</taxon>
    </lineage>
</organism>
<reference evidence="4" key="2">
    <citation type="submission" date="2025-08" db="UniProtKB">
        <authorList>
            <consortium name="RefSeq"/>
        </authorList>
    </citation>
    <scope>IDENTIFICATION</scope>
    <source>
        <tissue evidence="4">Leaf</tissue>
    </source>
</reference>
<evidence type="ECO:0000256" key="1">
    <source>
        <dbReference type="ARBA" id="ARBA00006908"/>
    </source>
</evidence>
<keyword evidence="3" id="KW-1185">Reference proteome</keyword>
<dbReference type="Proteomes" id="UP000813463">
    <property type="component" value="Chromosome 4"/>
</dbReference>
<evidence type="ECO:0000313" key="3">
    <source>
        <dbReference type="Proteomes" id="UP000813463"/>
    </source>
</evidence>
<protein>
    <submittedName>
        <fullName evidence="4">Phytochromobilin:ferredoxin oxidoreductase, chloroplastic isoform X1</fullName>
    </submittedName>
</protein>
<sequence>MVLLRFPLPEKLNPCSRCQYNNRTNKFIENKIKLGTQIVSALSYQKFVDFAVDETKHRTHLIPSPLQYQQEKFSHIQAVDGKAKIDFLSFEASKIRLLRSMHIDGGDSLQVLDFGIFPNVAFDMPIFCANFFTSSSMSIIVLDLNPLHDVISNREYKEKYYKSLMPLSIKYAELLPWGGKLTGESLRFFSPIVIWTRFTSSQHKGDILFDAFNDYYKTWLDLMEHAVQEQSPAQVMLNSEAQHKYLTWRAEKDPGHSLLKKLVGEAKARDVLRSFLFNGVDELSRKTFLDYFPEYKLEDGSINDKRSMMGKSFENRPWDSKGELVDNC</sequence>
<keyword evidence="2" id="KW-0560">Oxidoreductase</keyword>
<dbReference type="RefSeq" id="XP_056699453.1">
    <property type="nucleotide sequence ID" value="XM_056843475.1"/>
</dbReference>
<dbReference type="PANTHER" id="PTHR34557:SF1">
    <property type="entry name" value="PHYTOCHROMOBILIN:FERREDOXIN OXIDOREDUCTASE, CHLOROPLASTIC"/>
    <property type="match status" value="1"/>
</dbReference>
<evidence type="ECO:0000313" key="4">
    <source>
        <dbReference type="RefSeq" id="XP_056699453.1"/>
    </source>
</evidence>
<name>A0ABM3RUZ9_SPIOL</name>
<reference evidence="3" key="1">
    <citation type="journal article" date="2021" name="Nat. Commun.">
        <title>Genomic analyses provide insights into spinach domestication and the genetic basis of agronomic traits.</title>
        <authorList>
            <person name="Cai X."/>
            <person name="Sun X."/>
            <person name="Xu C."/>
            <person name="Sun H."/>
            <person name="Wang X."/>
            <person name="Ge C."/>
            <person name="Zhang Z."/>
            <person name="Wang Q."/>
            <person name="Fei Z."/>
            <person name="Jiao C."/>
            <person name="Wang Q."/>
        </authorList>
    </citation>
    <scope>NUCLEOTIDE SEQUENCE [LARGE SCALE GENOMIC DNA]</scope>
    <source>
        <strain evidence="3">cv. Varoflay</strain>
    </source>
</reference>
<proteinExistence type="inferred from homology"/>